<gene>
    <name evidence="1" type="ORF">BDM02DRAFT_3116614</name>
</gene>
<keyword evidence="2" id="KW-1185">Reference proteome</keyword>
<evidence type="ECO:0000313" key="1">
    <source>
        <dbReference type="EMBL" id="KAF9647755.1"/>
    </source>
</evidence>
<name>A0ACB6ZDE9_THEGA</name>
<proteinExistence type="predicted"/>
<dbReference type="EMBL" id="MU118027">
    <property type="protein sequence ID" value="KAF9647755.1"/>
    <property type="molecule type" value="Genomic_DNA"/>
</dbReference>
<reference evidence="1" key="1">
    <citation type="submission" date="2019-10" db="EMBL/GenBank/DDBJ databases">
        <authorList>
            <consortium name="DOE Joint Genome Institute"/>
            <person name="Kuo A."/>
            <person name="Miyauchi S."/>
            <person name="Kiss E."/>
            <person name="Drula E."/>
            <person name="Kohler A."/>
            <person name="Sanchez-Garcia M."/>
            <person name="Andreopoulos B."/>
            <person name="Barry K.W."/>
            <person name="Bonito G."/>
            <person name="Buee M."/>
            <person name="Carver A."/>
            <person name="Chen C."/>
            <person name="Cichocki N."/>
            <person name="Clum A."/>
            <person name="Culley D."/>
            <person name="Crous P.W."/>
            <person name="Fauchery L."/>
            <person name="Girlanda M."/>
            <person name="Hayes R."/>
            <person name="Keri Z."/>
            <person name="Labutti K."/>
            <person name="Lipzen A."/>
            <person name="Lombard V."/>
            <person name="Magnuson J."/>
            <person name="Maillard F."/>
            <person name="Morin E."/>
            <person name="Murat C."/>
            <person name="Nolan M."/>
            <person name="Ohm R."/>
            <person name="Pangilinan J."/>
            <person name="Pereira M."/>
            <person name="Perotto S."/>
            <person name="Peter M."/>
            <person name="Riley R."/>
            <person name="Sitrit Y."/>
            <person name="Stielow B."/>
            <person name="Szollosi G."/>
            <person name="Zifcakova L."/>
            <person name="Stursova M."/>
            <person name="Spatafora J.W."/>
            <person name="Tedersoo L."/>
            <person name="Vaario L.-M."/>
            <person name="Yamada A."/>
            <person name="Yan M."/>
            <person name="Wang P."/>
            <person name="Xu J."/>
            <person name="Bruns T."/>
            <person name="Baldrian P."/>
            <person name="Vilgalys R."/>
            <person name="Henrissat B."/>
            <person name="Grigoriev I.V."/>
            <person name="Hibbett D."/>
            <person name="Nagy L.G."/>
            <person name="Martin F.M."/>
        </authorList>
    </citation>
    <scope>NUCLEOTIDE SEQUENCE</scope>
    <source>
        <strain evidence="1">P2</strain>
    </source>
</reference>
<dbReference type="Proteomes" id="UP000886501">
    <property type="component" value="Unassembled WGS sequence"/>
</dbReference>
<evidence type="ECO:0000313" key="2">
    <source>
        <dbReference type="Proteomes" id="UP000886501"/>
    </source>
</evidence>
<protein>
    <submittedName>
        <fullName evidence="1">Uncharacterized protein</fullName>
    </submittedName>
</protein>
<organism evidence="1 2">
    <name type="scientific">Thelephora ganbajun</name>
    <name type="common">Ganba fungus</name>
    <dbReference type="NCBI Taxonomy" id="370292"/>
    <lineage>
        <taxon>Eukaryota</taxon>
        <taxon>Fungi</taxon>
        <taxon>Dikarya</taxon>
        <taxon>Basidiomycota</taxon>
        <taxon>Agaricomycotina</taxon>
        <taxon>Agaricomycetes</taxon>
        <taxon>Thelephorales</taxon>
        <taxon>Thelephoraceae</taxon>
        <taxon>Thelephora</taxon>
    </lineage>
</organism>
<accession>A0ACB6ZDE9</accession>
<reference evidence="1" key="2">
    <citation type="journal article" date="2020" name="Nat. Commun.">
        <title>Large-scale genome sequencing of mycorrhizal fungi provides insights into the early evolution of symbiotic traits.</title>
        <authorList>
            <person name="Miyauchi S."/>
            <person name="Kiss E."/>
            <person name="Kuo A."/>
            <person name="Drula E."/>
            <person name="Kohler A."/>
            <person name="Sanchez-Garcia M."/>
            <person name="Morin E."/>
            <person name="Andreopoulos B."/>
            <person name="Barry K.W."/>
            <person name="Bonito G."/>
            <person name="Buee M."/>
            <person name="Carver A."/>
            <person name="Chen C."/>
            <person name="Cichocki N."/>
            <person name="Clum A."/>
            <person name="Culley D."/>
            <person name="Crous P.W."/>
            <person name="Fauchery L."/>
            <person name="Girlanda M."/>
            <person name="Hayes R.D."/>
            <person name="Keri Z."/>
            <person name="LaButti K."/>
            <person name="Lipzen A."/>
            <person name="Lombard V."/>
            <person name="Magnuson J."/>
            <person name="Maillard F."/>
            <person name="Murat C."/>
            <person name="Nolan M."/>
            <person name="Ohm R.A."/>
            <person name="Pangilinan J."/>
            <person name="Pereira M.F."/>
            <person name="Perotto S."/>
            <person name="Peter M."/>
            <person name="Pfister S."/>
            <person name="Riley R."/>
            <person name="Sitrit Y."/>
            <person name="Stielow J.B."/>
            <person name="Szollosi G."/>
            <person name="Zifcakova L."/>
            <person name="Stursova M."/>
            <person name="Spatafora J.W."/>
            <person name="Tedersoo L."/>
            <person name="Vaario L.M."/>
            <person name="Yamada A."/>
            <person name="Yan M."/>
            <person name="Wang P."/>
            <person name="Xu J."/>
            <person name="Bruns T."/>
            <person name="Baldrian P."/>
            <person name="Vilgalys R."/>
            <person name="Dunand C."/>
            <person name="Henrissat B."/>
            <person name="Grigoriev I.V."/>
            <person name="Hibbett D."/>
            <person name="Nagy L.G."/>
            <person name="Martin F.M."/>
        </authorList>
    </citation>
    <scope>NUCLEOTIDE SEQUENCE</scope>
    <source>
        <strain evidence="1">P2</strain>
    </source>
</reference>
<comment type="caution">
    <text evidence="1">The sequence shown here is derived from an EMBL/GenBank/DDBJ whole genome shotgun (WGS) entry which is preliminary data.</text>
</comment>
<sequence length="93" mass="10781">MRPYFTPPAIHSLTACSLLADRIIRLQHLFTVPNLRWTRAIANSGDVCMCFRVVRCLTLVLYTELFERHSRQSMFIHHDPLSIINSVESNQPL</sequence>